<sequence length="132" mass="14396">MTVPISTPPVFVFGSNLAGRHGKGAALWARQHRGAIYGRGVGLQGNSYALPTKDRHLRVLPLEVIRSYVADFLGYARRRPDLRFEVTPIACGLAGYRPNQIAPMFADSPENVFLPTTFRAVLAAPAKAVRHG</sequence>
<dbReference type="AlphaFoldDB" id="Q11BP1"/>
<accession>Q11BP1</accession>
<dbReference type="STRING" id="266779.Meso_3817"/>
<dbReference type="KEGG" id="mes:Meso_3817"/>
<reference evidence="1" key="1">
    <citation type="submission" date="2006-06" db="EMBL/GenBank/DDBJ databases">
        <title>Complete sequence of chromosome of Chelativorans sp. BNC1.</title>
        <authorList>
            <consortium name="US DOE Joint Genome Institute"/>
            <person name="Copeland A."/>
            <person name="Lucas S."/>
            <person name="Lapidus A."/>
            <person name="Barry K."/>
            <person name="Detter J.C."/>
            <person name="Glavina del Rio T."/>
            <person name="Hammon N."/>
            <person name="Israni S."/>
            <person name="Dalin E."/>
            <person name="Tice H."/>
            <person name="Pitluck S."/>
            <person name="Chertkov O."/>
            <person name="Brettin T."/>
            <person name="Bruce D."/>
            <person name="Han C."/>
            <person name="Tapia R."/>
            <person name="Gilna P."/>
            <person name="Schmutz J."/>
            <person name="Larimer F."/>
            <person name="Land M."/>
            <person name="Hauser L."/>
            <person name="Kyrpides N."/>
            <person name="Mikhailova N."/>
            <person name="Richardson P."/>
        </authorList>
    </citation>
    <scope>NUCLEOTIDE SEQUENCE</scope>
    <source>
        <strain evidence="1">BNC1</strain>
    </source>
</reference>
<name>Q11BP1_CHESB</name>
<organism evidence="1">
    <name type="scientific">Chelativorans sp. (strain BNC1)</name>
    <dbReference type="NCBI Taxonomy" id="266779"/>
    <lineage>
        <taxon>Bacteria</taxon>
        <taxon>Pseudomonadati</taxon>
        <taxon>Pseudomonadota</taxon>
        <taxon>Alphaproteobacteria</taxon>
        <taxon>Hyphomicrobiales</taxon>
        <taxon>Phyllobacteriaceae</taxon>
        <taxon>Chelativorans</taxon>
    </lineage>
</organism>
<gene>
    <name evidence="1" type="ordered locus">Meso_3817</name>
</gene>
<protein>
    <submittedName>
        <fullName evidence="1">Uncharacterized protein</fullName>
    </submittedName>
</protein>
<dbReference type="eggNOG" id="COG1595">
    <property type="taxonomic scope" value="Bacteria"/>
</dbReference>
<dbReference type="HOGENOM" id="CLU_146660_0_0_5"/>
<evidence type="ECO:0000313" key="1">
    <source>
        <dbReference type="EMBL" id="ABG65184.1"/>
    </source>
</evidence>
<proteinExistence type="predicted"/>
<dbReference type="EMBL" id="CP000390">
    <property type="protein sequence ID" value="ABG65184.1"/>
    <property type="molecule type" value="Genomic_DNA"/>
</dbReference>